<dbReference type="PANTHER" id="PTHR11537:SF252">
    <property type="entry name" value="POTASSIUM VOLTAGE-GATED CHANNEL PROTEIN SHAW"/>
    <property type="match status" value="1"/>
</dbReference>
<proteinExistence type="predicted"/>
<evidence type="ECO:0000256" key="2">
    <source>
        <dbReference type="ARBA" id="ARBA00022448"/>
    </source>
</evidence>
<sequence>MDAENRVVLNVGGIRHETYKATLKKIPATRLSRLTEALANYDPLLNEYFFDRHPGVFAQILNYYRTGKLHYPTDVCGPLFEEELEFWGLDSNQVEPCCWMTYTRHRETQDTLQTLERLDIDTDKKTEEELYEKFHLEEQYLSGTLTKWQKWKPKLWALIDEPYSSLYAKVVAFVSVFFIILSIVSFCLKTAPSMRIPELVNRTFEMPLEDSTSPSFVSESYYLGEPESRHENEAMHSVARVRLPRGVSSLATSTTETASTATVRPVQTLWMIERTSIRAHNIFDYIEIICNMWFTFEISLRFLVAHSKLAFFRSAVNVIDLLALLSFYLDQLLAKVLIINSEYEVLEFFSIVRIMRLFKLTRHYSGLKILIHTFRASLKELLLLVFFLGVFIIIFAALMYYAERFQNNPHNDFNSIPVGLWWAIVTMTTVGYGDMVPKTYLGMIVGAMCAITGVLTISLPVPVIVSNFSMFYSHTQARSKLPKKRRRVLPVEAVRPKCGGGGGGGNLGTSGGGGITANVLTGFAANFGPPVKLAERSALPETLYSPDRRRFGSGAIFENVHTAPLCLRRSTPCNRQASLVGTGEDTPKSLRTSQTSTPLSLCHRKTHNLPNDALPLVTTGGGQNSKKCSMELSMIPPQRSISRSIYETVNEVASSIDFSPPNPLTPEIQSPPVVDTSTTATVEAESLRRQQQLYQQSHSDFEPPWWNGENSADRPHFSFASSDTHQKAKISNSSYTSVDQRVPFPPLRENRTANAISPKIA</sequence>
<dbReference type="Proteomes" id="UP001651158">
    <property type="component" value="Unassembled WGS sequence"/>
</dbReference>
<dbReference type="PRINTS" id="PR01491">
    <property type="entry name" value="KVCHANNEL"/>
</dbReference>
<dbReference type="PRINTS" id="PR00169">
    <property type="entry name" value="KCHANNEL"/>
</dbReference>
<keyword evidence="2" id="KW-0813">Transport</keyword>
<dbReference type="Gene3D" id="1.10.287.70">
    <property type="match status" value="1"/>
</dbReference>
<dbReference type="PANTHER" id="PTHR11537">
    <property type="entry name" value="VOLTAGE-GATED POTASSIUM CHANNEL"/>
    <property type="match status" value="1"/>
</dbReference>
<evidence type="ECO:0000256" key="4">
    <source>
        <dbReference type="ARBA" id="ARBA00022692"/>
    </source>
</evidence>
<accession>A0ABR4QIQ2</accession>
<keyword evidence="9" id="KW-0406">Ion transport</keyword>
<protein>
    <submittedName>
        <fullName evidence="15">Potassium voltage-gated channel protein Shaw</fullName>
    </submittedName>
</protein>
<dbReference type="PRINTS" id="PR01498">
    <property type="entry name" value="SHAWCHANNEL"/>
</dbReference>
<keyword evidence="7" id="KW-0630">Potassium</keyword>
<evidence type="ECO:0000256" key="3">
    <source>
        <dbReference type="ARBA" id="ARBA00022538"/>
    </source>
</evidence>
<keyword evidence="6" id="KW-0851">Voltage-gated channel</keyword>
<evidence type="ECO:0000256" key="1">
    <source>
        <dbReference type="ARBA" id="ARBA00004141"/>
    </source>
</evidence>
<evidence type="ECO:0000256" key="9">
    <source>
        <dbReference type="ARBA" id="ARBA00023065"/>
    </source>
</evidence>
<feature type="region of interest" description="Disordered" evidence="12">
    <location>
        <begin position="691"/>
        <end position="761"/>
    </location>
</feature>
<keyword evidence="5" id="KW-0631">Potassium channel</keyword>
<feature type="domain" description="BTB" evidence="14">
    <location>
        <begin position="5"/>
        <end position="105"/>
    </location>
</feature>
<feature type="compositionally biased region" description="Polar residues" evidence="12">
    <location>
        <begin position="719"/>
        <end position="739"/>
    </location>
</feature>
<reference evidence="15 16" key="1">
    <citation type="journal article" date="2022" name="Front. Cell. Infect. Microbiol.">
        <title>The Genomes of Two Strains of Taenia crassiceps the Animal Model for the Study of Human Cysticercosis.</title>
        <authorList>
            <person name="Bobes R.J."/>
            <person name="Estrada K."/>
            <person name="Rios-Valencia D.G."/>
            <person name="Calderon-Gallegos A."/>
            <person name="de la Torre P."/>
            <person name="Carrero J.C."/>
            <person name="Sanchez-Flores A."/>
            <person name="Laclette J.P."/>
        </authorList>
    </citation>
    <scope>NUCLEOTIDE SEQUENCE [LARGE SCALE GENOMIC DNA]</scope>
    <source>
        <strain evidence="15">WFUcys</strain>
    </source>
</reference>
<keyword evidence="11" id="KW-0407">Ion channel</keyword>
<keyword evidence="3" id="KW-0633">Potassium transport</keyword>
<keyword evidence="16" id="KW-1185">Reference proteome</keyword>
<evidence type="ECO:0000256" key="11">
    <source>
        <dbReference type="ARBA" id="ARBA00023303"/>
    </source>
</evidence>
<evidence type="ECO:0000256" key="8">
    <source>
        <dbReference type="ARBA" id="ARBA00022989"/>
    </source>
</evidence>
<evidence type="ECO:0000313" key="16">
    <source>
        <dbReference type="Proteomes" id="UP001651158"/>
    </source>
</evidence>
<evidence type="ECO:0000313" key="15">
    <source>
        <dbReference type="EMBL" id="KAL5109694.1"/>
    </source>
</evidence>
<evidence type="ECO:0000256" key="7">
    <source>
        <dbReference type="ARBA" id="ARBA00022958"/>
    </source>
</evidence>
<dbReference type="Gene3D" id="1.20.120.350">
    <property type="entry name" value="Voltage-gated potassium channels. Chain C"/>
    <property type="match status" value="1"/>
</dbReference>
<comment type="caution">
    <text evidence="15">The sequence shown here is derived from an EMBL/GenBank/DDBJ whole genome shotgun (WGS) entry which is preliminary data.</text>
</comment>
<evidence type="ECO:0000256" key="5">
    <source>
        <dbReference type="ARBA" id="ARBA00022826"/>
    </source>
</evidence>
<keyword evidence="10 13" id="KW-0472">Membrane</keyword>
<name>A0ABR4QIQ2_9CEST</name>
<dbReference type="CDD" id="cd18416">
    <property type="entry name" value="BTB_Shaw-like"/>
    <property type="match status" value="1"/>
</dbReference>
<dbReference type="InterPro" id="IPR028325">
    <property type="entry name" value="VG_K_chnl"/>
</dbReference>
<comment type="subcellular location">
    <subcellularLocation>
        <location evidence="1">Membrane</location>
        <topology evidence="1">Multi-pass membrane protein</topology>
    </subcellularLocation>
</comment>
<evidence type="ECO:0000256" key="13">
    <source>
        <dbReference type="SAM" id="Phobius"/>
    </source>
</evidence>
<feature type="transmembrane region" description="Helical" evidence="13">
    <location>
        <begin position="440"/>
        <end position="465"/>
    </location>
</feature>
<dbReference type="SMART" id="SM00225">
    <property type="entry name" value="BTB"/>
    <property type="match status" value="1"/>
</dbReference>
<dbReference type="EMBL" id="JAKROA010000002">
    <property type="protein sequence ID" value="KAL5109694.1"/>
    <property type="molecule type" value="Genomic_DNA"/>
</dbReference>
<dbReference type="InterPro" id="IPR027359">
    <property type="entry name" value="Volt_channel_dom_sf"/>
</dbReference>
<dbReference type="SUPFAM" id="SSF54695">
    <property type="entry name" value="POZ domain"/>
    <property type="match status" value="1"/>
</dbReference>
<keyword evidence="8 13" id="KW-1133">Transmembrane helix</keyword>
<evidence type="ECO:0000259" key="14">
    <source>
        <dbReference type="SMART" id="SM00225"/>
    </source>
</evidence>
<dbReference type="InterPro" id="IPR000210">
    <property type="entry name" value="BTB/POZ_dom"/>
</dbReference>
<evidence type="ECO:0000256" key="10">
    <source>
        <dbReference type="ARBA" id="ARBA00023136"/>
    </source>
</evidence>
<dbReference type="InterPro" id="IPR011333">
    <property type="entry name" value="SKP1/BTB/POZ_sf"/>
</dbReference>
<feature type="transmembrane region" description="Helical" evidence="13">
    <location>
        <begin position="381"/>
        <end position="402"/>
    </location>
</feature>
<organism evidence="15 16">
    <name type="scientific">Taenia crassiceps</name>
    <dbReference type="NCBI Taxonomy" id="6207"/>
    <lineage>
        <taxon>Eukaryota</taxon>
        <taxon>Metazoa</taxon>
        <taxon>Spiralia</taxon>
        <taxon>Lophotrochozoa</taxon>
        <taxon>Platyhelminthes</taxon>
        <taxon>Cestoda</taxon>
        <taxon>Eucestoda</taxon>
        <taxon>Cyclophyllidea</taxon>
        <taxon>Taeniidae</taxon>
        <taxon>Taenia</taxon>
    </lineage>
</organism>
<dbReference type="InterPro" id="IPR003974">
    <property type="entry name" value="K_chnl_volt-dep_Kv3"/>
</dbReference>
<gene>
    <name evidence="15" type="ORF">TcWFU_000492</name>
</gene>
<evidence type="ECO:0000256" key="6">
    <source>
        <dbReference type="ARBA" id="ARBA00022882"/>
    </source>
</evidence>
<dbReference type="Pfam" id="PF02214">
    <property type="entry name" value="BTB_2"/>
    <property type="match status" value="1"/>
</dbReference>
<feature type="region of interest" description="Disordered" evidence="12">
    <location>
        <begin position="578"/>
        <end position="597"/>
    </location>
</feature>
<keyword evidence="4 13" id="KW-0812">Transmembrane</keyword>
<feature type="transmembrane region" description="Helical" evidence="13">
    <location>
        <begin position="414"/>
        <end position="433"/>
    </location>
</feature>
<dbReference type="Pfam" id="PF00520">
    <property type="entry name" value="Ion_trans"/>
    <property type="match status" value="1"/>
</dbReference>
<dbReference type="InterPro" id="IPR003131">
    <property type="entry name" value="T1-type_BTB"/>
</dbReference>
<feature type="transmembrane region" description="Helical" evidence="13">
    <location>
        <begin position="166"/>
        <end position="188"/>
    </location>
</feature>
<evidence type="ECO:0000256" key="12">
    <source>
        <dbReference type="SAM" id="MobiDB-lite"/>
    </source>
</evidence>
<dbReference type="InterPro" id="IPR005821">
    <property type="entry name" value="Ion_trans_dom"/>
</dbReference>
<dbReference type="InterPro" id="IPR003968">
    <property type="entry name" value="K_chnl_volt-dep_Kv"/>
</dbReference>
<dbReference type="Gene3D" id="3.30.710.10">
    <property type="entry name" value="Potassium Channel Kv1.1, Chain A"/>
    <property type="match status" value="1"/>
</dbReference>
<dbReference type="SUPFAM" id="SSF81324">
    <property type="entry name" value="Voltage-gated potassium channels"/>
    <property type="match status" value="1"/>
</dbReference>